<evidence type="ECO:0000259" key="1">
    <source>
        <dbReference type="PROSITE" id="PS50041"/>
    </source>
</evidence>
<accession>R7VIJ0</accession>
<evidence type="ECO:0000313" key="2">
    <source>
        <dbReference type="EMBL" id="ELU18653.1"/>
    </source>
</evidence>
<sequence length="118" mass="13242">MGAALTKITSEEENNFVTELAKQNGLRQEEDFWIGLSRDSNGDGNFGSWKWSDGSEFQNTDYQKWNDDEPQDFEGCAKMRGSTEWYGFVCVALIRGCAKNTATSNNPQINNNKTISNA</sequence>
<dbReference type="OrthoDB" id="6153286at2759"/>
<dbReference type="InterPro" id="IPR001304">
    <property type="entry name" value="C-type_lectin-like"/>
</dbReference>
<organism evidence="2">
    <name type="scientific">Capitella teleta</name>
    <name type="common">Polychaete worm</name>
    <dbReference type="NCBI Taxonomy" id="283909"/>
    <lineage>
        <taxon>Eukaryota</taxon>
        <taxon>Metazoa</taxon>
        <taxon>Spiralia</taxon>
        <taxon>Lophotrochozoa</taxon>
        <taxon>Annelida</taxon>
        <taxon>Polychaeta</taxon>
        <taxon>Sedentaria</taxon>
        <taxon>Scolecida</taxon>
        <taxon>Capitellidae</taxon>
        <taxon>Capitella</taxon>
    </lineage>
</organism>
<dbReference type="EMBL" id="AMQN01003734">
    <property type="status" value="NOT_ANNOTATED_CDS"/>
    <property type="molecule type" value="Genomic_DNA"/>
</dbReference>
<reference evidence="4" key="1">
    <citation type="submission" date="2012-12" db="EMBL/GenBank/DDBJ databases">
        <authorList>
            <person name="Hellsten U."/>
            <person name="Grimwood J."/>
            <person name="Chapman J.A."/>
            <person name="Shapiro H."/>
            <person name="Aerts A."/>
            <person name="Otillar R.P."/>
            <person name="Terry A.Y."/>
            <person name="Boore J.L."/>
            <person name="Simakov O."/>
            <person name="Marletaz F."/>
            <person name="Cho S.-J."/>
            <person name="Edsinger-Gonzales E."/>
            <person name="Havlak P."/>
            <person name="Kuo D.-H."/>
            <person name="Larsson T."/>
            <person name="Lv J."/>
            <person name="Arendt D."/>
            <person name="Savage R."/>
            <person name="Osoegawa K."/>
            <person name="de Jong P."/>
            <person name="Lindberg D.R."/>
            <person name="Seaver E.C."/>
            <person name="Weisblat D.A."/>
            <person name="Putnam N.H."/>
            <person name="Grigoriev I.V."/>
            <person name="Rokhsar D.S."/>
        </authorList>
    </citation>
    <scope>NUCLEOTIDE SEQUENCE</scope>
    <source>
        <strain evidence="4">I ESC-2004</strain>
    </source>
</reference>
<dbReference type="CDD" id="cd00037">
    <property type="entry name" value="CLECT"/>
    <property type="match status" value="1"/>
</dbReference>
<dbReference type="InterPro" id="IPR050111">
    <property type="entry name" value="C-type_lectin/snaclec_domain"/>
</dbReference>
<dbReference type="EMBL" id="KB291800">
    <property type="protein sequence ID" value="ELU18653.1"/>
    <property type="molecule type" value="Genomic_DNA"/>
</dbReference>
<dbReference type="EnsemblMetazoa" id="CapteT209209">
    <property type="protein sequence ID" value="CapteP209209"/>
    <property type="gene ID" value="CapteG209209"/>
</dbReference>
<dbReference type="InterPro" id="IPR016186">
    <property type="entry name" value="C-type_lectin-like/link_sf"/>
</dbReference>
<gene>
    <name evidence="2" type="ORF">CAPTEDRAFT_209209</name>
</gene>
<keyword evidence="4" id="KW-1185">Reference proteome</keyword>
<name>R7VIJ0_CAPTE</name>
<dbReference type="SUPFAM" id="SSF56436">
    <property type="entry name" value="C-type lectin-like"/>
    <property type="match status" value="1"/>
</dbReference>
<reference evidence="2 4" key="2">
    <citation type="journal article" date="2013" name="Nature">
        <title>Insights into bilaterian evolution from three spiralian genomes.</title>
        <authorList>
            <person name="Simakov O."/>
            <person name="Marletaz F."/>
            <person name="Cho S.J."/>
            <person name="Edsinger-Gonzales E."/>
            <person name="Havlak P."/>
            <person name="Hellsten U."/>
            <person name="Kuo D.H."/>
            <person name="Larsson T."/>
            <person name="Lv J."/>
            <person name="Arendt D."/>
            <person name="Savage R."/>
            <person name="Osoegawa K."/>
            <person name="de Jong P."/>
            <person name="Grimwood J."/>
            <person name="Chapman J.A."/>
            <person name="Shapiro H."/>
            <person name="Aerts A."/>
            <person name="Otillar R.P."/>
            <person name="Terry A.Y."/>
            <person name="Boore J.L."/>
            <person name="Grigoriev I.V."/>
            <person name="Lindberg D.R."/>
            <person name="Seaver E.C."/>
            <person name="Weisblat D.A."/>
            <person name="Putnam N.H."/>
            <person name="Rokhsar D.S."/>
        </authorList>
    </citation>
    <scope>NUCLEOTIDE SEQUENCE</scope>
    <source>
        <strain evidence="2 4">I ESC-2004</strain>
    </source>
</reference>
<dbReference type="Pfam" id="PF00059">
    <property type="entry name" value="Lectin_C"/>
    <property type="match status" value="1"/>
</dbReference>
<dbReference type="PANTHER" id="PTHR22803">
    <property type="entry name" value="MANNOSE, PHOSPHOLIPASE, LECTIN RECEPTOR RELATED"/>
    <property type="match status" value="1"/>
</dbReference>
<dbReference type="HOGENOM" id="CLU_049894_16_0_1"/>
<reference evidence="3" key="3">
    <citation type="submission" date="2015-06" db="UniProtKB">
        <authorList>
            <consortium name="EnsemblMetazoa"/>
        </authorList>
    </citation>
    <scope>IDENTIFICATION</scope>
</reference>
<dbReference type="AlphaFoldDB" id="R7VIJ0"/>
<protein>
    <recommendedName>
        <fullName evidence="1">C-type lectin domain-containing protein</fullName>
    </recommendedName>
</protein>
<dbReference type="InterPro" id="IPR016187">
    <property type="entry name" value="CTDL_fold"/>
</dbReference>
<proteinExistence type="predicted"/>
<dbReference type="Gene3D" id="3.10.100.10">
    <property type="entry name" value="Mannose-Binding Protein A, subunit A"/>
    <property type="match status" value="1"/>
</dbReference>
<dbReference type="Proteomes" id="UP000014760">
    <property type="component" value="Unassembled WGS sequence"/>
</dbReference>
<evidence type="ECO:0000313" key="3">
    <source>
        <dbReference type="EnsemblMetazoa" id="CapteP209209"/>
    </source>
</evidence>
<feature type="domain" description="C-type lectin" evidence="1">
    <location>
        <begin position="1"/>
        <end position="90"/>
    </location>
</feature>
<dbReference type="PROSITE" id="PS50041">
    <property type="entry name" value="C_TYPE_LECTIN_2"/>
    <property type="match status" value="1"/>
</dbReference>
<evidence type="ECO:0000313" key="4">
    <source>
        <dbReference type="Proteomes" id="UP000014760"/>
    </source>
</evidence>